<dbReference type="AlphaFoldDB" id="A0A6G0WU12"/>
<reference evidence="1 2" key="1">
    <citation type="submission" date="2019-07" db="EMBL/GenBank/DDBJ databases">
        <title>Genomics analysis of Aphanomyces spp. identifies a new class of oomycete effector associated with host adaptation.</title>
        <authorList>
            <person name="Gaulin E."/>
        </authorList>
    </citation>
    <scope>NUCLEOTIDE SEQUENCE [LARGE SCALE GENOMIC DNA]</scope>
    <source>
        <strain evidence="1 2">ATCC 201684</strain>
    </source>
</reference>
<evidence type="ECO:0000313" key="1">
    <source>
        <dbReference type="EMBL" id="KAF0730999.1"/>
    </source>
</evidence>
<keyword evidence="2" id="KW-1185">Reference proteome</keyword>
<sequence length="340" mass="39167">MGNEITTLRRESAELETALSFLQVTKSNISQSAKLSASALPWKEIAIALHDEVVGTVESNQKLRAKGHHRSALISALTKWLLPMVERTPITTTDETWRKVSLSARSDIRNIGLEWITQRLFENTHRMLRLHGFPESGPFREITFSLAPETDAFKYVWRLQTVVARPWETVRDSFRDNLLRYRSCVLWFRDTRDSNEYEPLDRSITTPGLHYGSVRSNMDATKFYYTTREFAHDEGCTFVGRHIQNDEAMPANARQRSHLFWLVVERVSASETRLRYLYIKSHQFTEEGFVSVDEEALSMGCDLSHVKSEEMKVQVYKNYAMAAAMACSSRGSLHFDCPLE</sequence>
<organism evidence="1 2">
    <name type="scientific">Aphanomyces euteiches</name>
    <dbReference type="NCBI Taxonomy" id="100861"/>
    <lineage>
        <taxon>Eukaryota</taxon>
        <taxon>Sar</taxon>
        <taxon>Stramenopiles</taxon>
        <taxon>Oomycota</taxon>
        <taxon>Saprolegniomycetes</taxon>
        <taxon>Saprolegniales</taxon>
        <taxon>Verrucalvaceae</taxon>
        <taxon>Aphanomyces</taxon>
    </lineage>
</organism>
<protein>
    <submittedName>
        <fullName evidence="1">Uncharacterized protein</fullName>
    </submittedName>
</protein>
<name>A0A6G0WU12_9STRA</name>
<evidence type="ECO:0000313" key="2">
    <source>
        <dbReference type="Proteomes" id="UP000481153"/>
    </source>
</evidence>
<proteinExistence type="predicted"/>
<gene>
    <name evidence="1" type="ORF">Ae201684_011551</name>
</gene>
<accession>A0A6G0WU12</accession>
<dbReference type="Proteomes" id="UP000481153">
    <property type="component" value="Unassembled WGS sequence"/>
</dbReference>
<comment type="caution">
    <text evidence="1">The sequence shown here is derived from an EMBL/GenBank/DDBJ whole genome shotgun (WGS) entry which is preliminary data.</text>
</comment>
<dbReference type="VEuPathDB" id="FungiDB:AeMF1_004803"/>
<dbReference type="EMBL" id="VJMJ01000147">
    <property type="protein sequence ID" value="KAF0730999.1"/>
    <property type="molecule type" value="Genomic_DNA"/>
</dbReference>